<dbReference type="PANTHER" id="PTHR34203:SF15">
    <property type="entry name" value="SLL1173 PROTEIN"/>
    <property type="match status" value="1"/>
</dbReference>
<accession>A0A1F5KPW6</accession>
<gene>
    <name evidence="2" type="ORF">A3B45_00405</name>
</gene>
<dbReference type="InterPro" id="IPR006342">
    <property type="entry name" value="FkbM_mtfrase"/>
</dbReference>
<dbReference type="NCBIfam" id="TIGR01444">
    <property type="entry name" value="fkbM_fam"/>
    <property type="match status" value="1"/>
</dbReference>
<dbReference type="PANTHER" id="PTHR34203">
    <property type="entry name" value="METHYLTRANSFERASE, FKBM FAMILY PROTEIN"/>
    <property type="match status" value="1"/>
</dbReference>
<evidence type="ECO:0000313" key="3">
    <source>
        <dbReference type="Proteomes" id="UP000178565"/>
    </source>
</evidence>
<dbReference type="Proteomes" id="UP000178565">
    <property type="component" value="Unassembled WGS sequence"/>
</dbReference>
<evidence type="ECO:0000259" key="1">
    <source>
        <dbReference type="Pfam" id="PF05050"/>
    </source>
</evidence>
<dbReference type="SUPFAM" id="SSF53335">
    <property type="entry name" value="S-adenosyl-L-methionine-dependent methyltransferases"/>
    <property type="match status" value="1"/>
</dbReference>
<protein>
    <recommendedName>
        <fullName evidence="1">Methyltransferase FkbM domain-containing protein</fullName>
    </recommendedName>
</protein>
<name>A0A1F5KPW6_9BACT</name>
<dbReference type="AlphaFoldDB" id="A0A1F5KPW6"/>
<organism evidence="2 3">
    <name type="scientific">Candidatus Daviesbacteria bacterium RIFCSPLOWO2_01_FULL_39_12</name>
    <dbReference type="NCBI Taxonomy" id="1797785"/>
    <lineage>
        <taxon>Bacteria</taxon>
        <taxon>Candidatus Daviesiibacteriota</taxon>
    </lineage>
</organism>
<feature type="domain" description="Methyltransferase FkbM" evidence="1">
    <location>
        <begin position="114"/>
        <end position="249"/>
    </location>
</feature>
<dbReference type="InterPro" id="IPR052514">
    <property type="entry name" value="SAM-dependent_MTase"/>
</dbReference>
<reference evidence="2 3" key="1">
    <citation type="journal article" date="2016" name="Nat. Commun.">
        <title>Thousands of microbial genomes shed light on interconnected biogeochemical processes in an aquifer system.</title>
        <authorList>
            <person name="Anantharaman K."/>
            <person name="Brown C.T."/>
            <person name="Hug L.A."/>
            <person name="Sharon I."/>
            <person name="Castelle C.J."/>
            <person name="Probst A.J."/>
            <person name="Thomas B.C."/>
            <person name="Singh A."/>
            <person name="Wilkins M.J."/>
            <person name="Karaoz U."/>
            <person name="Brodie E.L."/>
            <person name="Williams K.H."/>
            <person name="Hubbard S.S."/>
            <person name="Banfield J.F."/>
        </authorList>
    </citation>
    <scope>NUCLEOTIDE SEQUENCE [LARGE SCALE GENOMIC DNA]</scope>
</reference>
<proteinExistence type="predicted"/>
<dbReference type="Pfam" id="PF05050">
    <property type="entry name" value="Methyltransf_21"/>
    <property type="match status" value="1"/>
</dbReference>
<dbReference type="Gene3D" id="3.40.50.150">
    <property type="entry name" value="Vaccinia Virus protein VP39"/>
    <property type="match status" value="1"/>
</dbReference>
<dbReference type="InterPro" id="IPR029063">
    <property type="entry name" value="SAM-dependent_MTases_sf"/>
</dbReference>
<dbReference type="EMBL" id="MFDM01000023">
    <property type="protein sequence ID" value="OGE42651.1"/>
    <property type="molecule type" value="Genomic_DNA"/>
</dbReference>
<dbReference type="STRING" id="1797785.A3B45_00405"/>
<comment type="caution">
    <text evidence="2">The sequence shown here is derived from an EMBL/GenBank/DDBJ whole genome shotgun (WGS) entry which is preliminary data.</text>
</comment>
<evidence type="ECO:0000313" key="2">
    <source>
        <dbReference type="EMBL" id="OGE42651.1"/>
    </source>
</evidence>
<sequence length="287" mass="33637">MSLSNSFGFFERIKFYLLLPLNKFTAIFECRNYKAYILLAQFIALIPRFLNPFRIFPLYPKELRLNTTLGDFYIRQAVADFCIGSPAFEREDIEELIKQMELSLEKGGKVTFIDVGASFGKYTVSIGVRLKKFNKSLKILSFEPEQDAFRLLKKNVKLNNLTNVSAFNVALSDKVQNKYFYIEEFQNMYTTSGIYSKEKVLVKTNKLDNFLKFIPNEYQEAYLKIDVEGHEFYTLQGSSKLIRRFPKIVLLIEDVAKNNLVDYLKSKFSFLKKITPYNSFWERSRIV</sequence>